<dbReference type="EMBL" id="CP002299">
    <property type="protein sequence ID" value="ADP84155.1"/>
    <property type="molecule type" value="Genomic_DNA"/>
</dbReference>
<proteinExistence type="predicted"/>
<evidence type="ECO:0000256" key="2">
    <source>
        <dbReference type="SAM" id="Phobius"/>
    </source>
</evidence>
<evidence type="ECO:0000313" key="3">
    <source>
        <dbReference type="EMBL" id="ADP84155.1"/>
    </source>
</evidence>
<feature type="compositionally biased region" description="Acidic residues" evidence="1">
    <location>
        <begin position="354"/>
        <end position="368"/>
    </location>
</feature>
<accession>E3J250</accession>
<dbReference type="eggNOG" id="COG0515">
    <property type="taxonomic scope" value="Bacteria"/>
</dbReference>
<feature type="region of interest" description="Disordered" evidence="1">
    <location>
        <begin position="1"/>
        <end position="418"/>
    </location>
</feature>
<sequence>MRLDEHGRWVSDDGAYVWDESAQTWQPTTSRPGGSPAAGPTGPSAARGGGGTGAYGPGGGQRPAQAETGGYGRPGAGQQGYEEPRTGSFPLFGADPRGGRDREASWAPATGPYPQPSTTGRPGSGYGADPPTGANPLDTGTNWRAGAAPTRGGADRGPGAPAAPGTGQSRSWSARDPLGTGPYNRPEPLGGGQYDRADPLGTGPYDRADPLGSGGSTRGGYDRADPLSGPFNRADPLGTGPSTGSWTRGGTGPSQSRGPGTGPAQSRAGSGGTGPSSARGADGLDGGPSPAMNRAAAPVLGVDSTGPLPTDAGARGGSGRFSTSTFTKAGSGTGPRVARPSDDLDDDLGRDVDDLLVDDDEDDEDADEQGGLTGARGRLRGLARMGGAEAGRRGGPGHDEDEDDDLDEDDERGGRGRSAGALVGKVRASRGRMLAVGAAVLVVVIVAVVLVLKTTGGSGSSGTGTTAGGSVPASRQYDASIRKVYLDQCVQQSNGAQAYCNCTLQKLEAGYSQEDFLRINADPTSATGQRVVKEIKDACKSLR</sequence>
<dbReference type="AlphaFoldDB" id="E3J250"/>
<dbReference type="KEGG" id="fri:FraEuI1c_6171"/>
<name>E3J250_PSEI1</name>
<dbReference type="Proteomes" id="UP000002484">
    <property type="component" value="Chromosome"/>
</dbReference>
<dbReference type="STRING" id="298654.FraEuI1c_6171"/>
<gene>
    <name evidence="3" type="ordered locus">FraEuI1c_6171</name>
</gene>
<feature type="compositionally biased region" description="Gly residues" evidence="1">
    <location>
        <begin position="69"/>
        <end position="78"/>
    </location>
</feature>
<evidence type="ECO:0000256" key="1">
    <source>
        <dbReference type="SAM" id="MobiDB-lite"/>
    </source>
</evidence>
<feature type="compositionally biased region" description="Gly residues" evidence="1">
    <location>
        <begin position="47"/>
        <end position="61"/>
    </location>
</feature>
<feature type="compositionally biased region" description="Low complexity" evidence="1">
    <location>
        <begin position="29"/>
        <end position="46"/>
    </location>
</feature>
<feature type="compositionally biased region" description="Low complexity" evidence="1">
    <location>
        <begin position="144"/>
        <end position="167"/>
    </location>
</feature>
<protein>
    <submittedName>
        <fullName evidence="3">Uncharacterized protein</fullName>
    </submittedName>
</protein>
<dbReference type="HOGENOM" id="CLU_600979_0_0_11"/>
<organism evidence="3 4">
    <name type="scientific">Pseudofrankia inefficax (strain DSM 45817 / CECT 9037 / DDB 130130 / EuI1c)</name>
    <name type="common">Frankia inefficax</name>
    <dbReference type="NCBI Taxonomy" id="298654"/>
    <lineage>
        <taxon>Bacteria</taxon>
        <taxon>Bacillati</taxon>
        <taxon>Actinomycetota</taxon>
        <taxon>Actinomycetes</taxon>
        <taxon>Frankiales</taxon>
        <taxon>Frankiaceae</taxon>
        <taxon>Pseudofrankia</taxon>
    </lineage>
</organism>
<feature type="compositionally biased region" description="Basic and acidic residues" evidence="1">
    <location>
        <begin position="339"/>
        <end position="353"/>
    </location>
</feature>
<feature type="compositionally biased region" description="Polar residues" evidence="1">
    <location>
        <begin position="320"/>
        <end position="330"/>
    </location>
</feature>
<feature type="compositionally biased region" description="Acidic residues" evidence="1">
    <location>
        <begin position="399"/>
        <end position="411"/>
    </location>
</feature>
<reference evidence="3 4" key="1">
    <citation type="submission" date="2010-10" db="EMBL/GenBank/DDBJ databases">
        <title>Complete sequence of Frankia sp. EuI1c.</title>
        <authorList>
            <consortium name="US DOE Joint Genome Institute"/>
            <person name="Lucas S."/>
            <person name="Copeland A."/>
            <person name="Lapidus A."/>
            <person name="Cheng J.-F."/>
            <person name="Bruce D."/>
            <person name="Goodwin L."/>
            <person name="Pitluck S."/>
            <person name="Chertkov O."/>
            <person name="Detter J.C."/>
            <person name="Han C."/>
            <person name="Tapia R."/>
            <person name="Land M."/>
            <person name="Hauser L."/>
            <person name="Jeffries C."/>
            <person name="Kyrpides N."/>
            <person name="Ivanova N."/>
            <person name="Mikhailova N."/>
            <person name="Beauchemin N."/>
            <person name="Sen A."/>
            <person name="Sur S.A."/>
            <person name="Gtari M."/>
            <person name="Wall L."/>
            <person name="Tisa L."/>
            <person name="Woyke T."/>
        </authorList>
    </citation>
    <scope>NUCLEOTIDE SEQUENCE [LARGE SCALE GENOMIC DNA]</scope>
    <source>
        <strain evidence="4">DSM 45817 / CECT 9037 / EuI1c</strain>
    </source>
</reference>
<evidence type="ECO:0000313" key="4">
    <source>
        <dbReference type="Proteomes" id="UP000002484"/>
    </source>
</evidence>
<dbReference type="InParanoid" id="E3J250"/>
<feature type="compositionally biased region" description="Polar residues" evidence="1">
    <location>
        <begin position="253"/>
        <end position="268"/>
    </location>
</feature>
<keyword evidence="2" id="KW-0812">Transmembrane</keyword>
<dbReference type="RefSeq" id="WP_013427273.1">
    <property type="nucleotide sequence ID" value="NC_014666.1"/>
</dbReference>
<dbReference type="OrthoDB" id="3207232at2"/>
<feature type="compositionally biased region" description="Basic and acidic residues" evidence="1">
    <location>
        <begin position="1"/>
        <end position="11"/>
    </location>
</feature>
<feature type="transmembrane region" description="Helical" evidence="2">
    <location>
        <begin position="433"/>
        <end position="452"/>
    </location>
</feature>
<keyword evidence="4" id="KW-1185">Reference proteome</keyword>
<keyword evidence="2" id="KW-0472">Membrane</keyword>
<keyword evidence="2" id="KW-1133">Transmembrane helix</keyword>